<proteinExistence type="predicted"/>
<feature type="region of interest" description="Disordered" evidence="1">
    <location>
        <begin position="379"/>
        <end position="446"/>
    </location>
</feature>
<evidence type="ECO:0000313" key="3">
    <source>
        <dbReference type="EMBL" id="TPX32157.1"/>
    </source>
</evidence>
<feature type="transmembrane region" description="Helical" evidence="2">
    <location>
        <begin position="86"/>
        <end position="108"/>
    </location>
</feature>
<organism evidence="3 4">
    <name type="scientific">Synchytrium microbalum</name>
    <dbReference type="NCBI Taxonomy" id="1806994"/>
    <lineage>
        <taxon>Eukaryota</taxon>
        <taxon>Fungi</taxon>
        <taxon>Fungi incertae sedis</taxon>
        <taxon>Chytridiomycota</taxon>
        <taxon>Chytridiomycota incertae sedis</taxon>
        <taxon>Chytridiomycetes</taxon>
        <taxon>Synchytriales</taxon>
        <taxon>Synchytriaceae</taxon>
        <taxon>Synchytrium</taxon>
    </lineage>
</organism>
<feature type="transmembrane region" description="Helical" evidence="2">
    <location>
        <begin position="59"/>
        <end position="80"/>
    </location>
</feature>
<dbReference type="AlphaFoldDB" id="A0A507BSY3"/>
<comment type="caution">
    <text evidence="3">The sequence shown here is derived from an EMBL/GenBank/DDBJ whole genome shotgun (WGS) entry which is preliminary data.</text>
</comment>
<accession>A0A507BSY3</accession>
<dbReference type="RefSeq" id="XP_031023419.1">
    <property type="nucleotide sequence ID" value="XM_031170641.1"/>
</dbReference>
<feature type="transmembrane region" description="Helical" evidence="2">
    <location>
        <begin position="165"/>
        <end position="184"/>
    </location>
</feature>
<gene>
    <name evidence="3" type="ORF">SmJEL517_g04713</name>
</gene>
<keyword evidence="2" id="KW-1133">Transmembrane helix</keyword>
<feature type="transmembrane region" description="Helical" evidence="2">
    <location>
        <begin position="205"/>
        <end position="222"/>
    </location>
</feature>
<keyword evidence="4" id="KW-1185">Reference proteome</keyword>
<sequence length="446" mass="46583">MTSNSTVFGDTNLGEDLASAYGFTVAPSVVCALFMLVSMVPLFYFLFSTPVHRWTRITLLFYALFQGISYLMRAVCAGSARSSGSIFAAAASLDIIALYLLVMITFNLDRKPKKFGDSRRATLKSVIRLGGSVIITLVMILGAAGAALASGFYMTRADQMMQASAVFMCACMFLVSLLCIYSVFAPRFDGAARVKDIDADLKATLMLVLVSLMLFVVTGYRLGAAFVPAVRAEMYYFTINFLLEFASAVLLALPITAGQGGIDVMEKVESHGLMGRPGVVGDGHSGPSTGSGTPASSINKPVDLTRAHSYNGPVVKPGTNVPVSSPTKAIHLPLSGDSSVAVRKPSNVALASVASLAVPSASNWPEPIDASPVNPDTVIQPAYPPVPISKSPAMSINSGNSAGGRERPPPPRFVGASGGSAGRSTGRGGASSARGGAVQFSSNTRR</sequence>
<evidence type="ECO:0000256" key="2">
    <source>
        <dbReference type="SAM" id="Phobius"/>
    </source>
</evidence>
<evidence type="ECO:0000256" key="1">
    <source>
        <dbReference type="SAM" id="MobiDB-lite"/>
    </source>
</evidence>
<evidence type="ECO:0000313" key="4">
    <source>
        <dbReference type="Proteomes" id="UP000319731"/>
    </source>
</evidence>
<dbReference type="GeneID" id="42005938"/>
<feature type="compositionally biased region" description="Gly residues" evidence="1">
    <location>
        <begin position="416"/>
        <end position="429"/>
    </location>
</feature>
<dbReference type="OrthoDB" id="10528731at2759"/>
<dbReference type="Proteomes" id="UP000319731">
    <property type="component" value="Unassembled WGS sequence"/>
</dbReference>
<reference evidence="3 4" key="1">
    <citation type="journal article" date="2019" name="Sci. Rep.">
        <title>Comparative genomics of chytrid fungi reveal insights into the obligate biotrophic and pathogenic lifestyle of Synchytrium endobioticum.</title>
        <authorList>
            <person name="van de Vossenberg B.T.L.H."/>
            <person name="Warris S."/>
            <person name="Nguyen H.D.T."/>
            <person name="van Gent-Pelzer M.P.E."/>
            <person name="Joly D.L."/>
            <person name="van de Geest H.C."/>
            <person name="Bonants P.J.M."/>
            <person name="Smith D.S."/>
            <person name="Levesque C.A."/>
            <person name="van der Lee T.A.J."/>
        </authorList>
    </citation>
    <scope>NUCLEOTIDE SEQUENCE [LARGE SCALE GENOMIC DNA]</scope>
    <source>
        <strain evidence="3 4">JEL517</strain>
    </source>
</reference>
<dbReference type="EMBL" id="QEAO01000034">
    <property type="protein sequence ID" value="TPX32157.1"/>
    <property type="molecule type" value="Genomic_DNA"/>
</dbReference>
<protein>
    <submittedName>
        <fullName evidence="3">Uncharacterized protein</fullName>
    </submittedName>
</protein>
<keyword evidence="2" id="KW-0812">Transmembrane</keyword>
<feature type="transmembrane region" description="Helical" evidence="2">
    <location>
        <begin position="234"/>
        <end position="257"/>
    </location>
</feature>
<feature type="transmembrane region" description="Helical" evidence="2">
    <location>
        <begin position="20"/>
        <end position="47"/>
    </location>
</feature>
<name>A0A507BSY3_9FUNG</name>
<feature type="transmembrane region" description="Helical" evidence="2">
    <location>
        <begin position="129"/>
        <end position="153"/>
    </location>
</feature>
<keyword evidence="2" id="KW-0472">Membrane</keyword>